<keyword evidence="2" id="KW-0808">Transferase</keyword>
<feature type="domain" description="N-acetyltransferase" evidence="1">
    <location>
        <begin position="147"/>
        <end position="298"/>
    </location>
</feature>
<keyword evidence="3" id="KW-1185">Reference proteome</keyword>
<dbReference type="RefSeq" id="WP_120747609.1">
    <property type="nucleotide sequence ID" value="NZ_RBAH01000008.1"/>
</dbReference>
<evidence type="ECO:0000259" key="1">
    <source>
        <dbReference type="PROSITE" id="PS51186"/>
    </source>
</evidence>
<comment type="caution">
    <text evidence="2">The sequence shown here is derived from an EMBL/GenBank/DDBJ whole genome shotgun (WGS) entry which is preliminary data.</text>
</comment>
<dbReference type="Pfam" id="PF00583">
    <property type="entry name" value="Acetyltransf_1"/>
    <property type="match status" value="1"/>
</dbReference>
<sequence>MESYYKLDEQLELKQADSRAFAIHYTAYRENVFFRQSWDRRVAIFGEEPSCYWITSYGRKIGGVCLKPNSMWALFLIPPFTDLFQVLIPLKRLLRQCADFQQDIQVYGILPYQKESFLRLGFRPTEARRVMIRPTELFAAPKWGEDVVAKPPDASQLERIAELFVDCYGGDDGIGYPAPNTLADHSSALEYYFSHNDKPLLRDASTILYDKQSGEMIAACLVSVWEDLPLFSDIAVRPAYRGQHCATGMLKKAITALHSHYEVVRLFVTIGNPAESLYYGLGFYPGLEQTTFRLPVRA</sequence>
<dbReference type="PROSITE" id="PS51186">
    <property type="entry name" value="GNAT"/>
    <property type="match status" value="1"/>
</dbReference>
<dbReference type="EMBL" id="RBAH01000008">
    <property type="protein sequence ID" value="RKN84353.1"/>
    <property type="molecule type" value="Genomic_DNA"/>
</dbReference>
<dbReference type="InterPro" id="IPR016181">
    <property type="entry name" value="Acyl_CoA_acyltransferase"/>
</dbReference>
<dbReference type="CDD" id="cd04301">
    <property type="entry name" value="NAT_SF"/>
    <property type="match status" value="1"/>
</dbReference>
<dbReference type="InterPro" id="IPR000182">
    <property type="entry name" value="GNAT_dom"/>
</dbReference>
<name>A0A3B0CFH5_9BACL</name>
<dbReference type="Proteomes" id="UP000282311">
    <property type="component" value="Unassembled WGS sequence"/>
</dbReference>
<dbReference type="GO" id="GO:0016747">
    <property type="term" value="F:acyltransferase activity, transferring groups other than amino-acyl groups"/>
    <property type="evidence" value="ECO:0007669"/>
    <property type="project" value="InterPro"/>
</dbReference>
<evidence type="ECO:0000313" key="2">
    <source>
        <dbReference type="EMBL" id="RKN84353.1"/>
    </source>
</evidence>
<dbReference type="OrthoDB" id="2858212at2"/>
<dbReference type="Gene3D" id="3.40.630.30">
    <property type="match status" value="1"/>
</dbReference>
<dbReference type="SUPFAM" id="SSF55729">
    <property type="entry name" value="Acyl-CoA N-acyltransferases (Nat)"/>
    <property type="match status" value="1"/>
</dbReference>
<gene>
    <name evidence="2" type="ORF">D7M11_12730</name>
</gene>
<accession>A0A3B0CFH5</accession>
<proteinExistence type="predicted"/>
<protein>
    <submittedName>
        <fullName evidence="2">N-acetyltransferase</fullName>
    </submittedName>
</protein>
<reference evidence="2 3" key="1">
    <citation type="journal article" date="2007" name="Int. J. Syst. Evol. Microbiol.">
        <title>Paenibacillus ginsengarvi sp. nov., isolated from soil from ginseng cultivation.</title>
        <authorList>
            <person name="Yoon M.H."/>
            <person name="Ten L.N."/>
            <person name="Im W.T."/>
        </authorList>
    </citation>
    <scope>NUCLEOTIDE SEQUENCE [LARGE SCALE GENOMIC DNA]</scope>
    <source>
        <strain evidence="2 3">KCTC 13059</strain>
    </source>
</reference>
<dbReference type="AlphaFoldDB" id="A0A3B0CFH5"/>
<evidence type="ECO:0000313" key="3">
    <source>
        <dbReference type="Proteomes" id="UP000282311"/>
    </source>
</evidence>
<organism evidence="2 3">
    <name type="scientific">Paenibacillus ginsengarvi</name>
    <dbReference type="NCBI Taxonomy" id="400777"/>
    <lineage>
        <taxon>Bacteria</taxon>
        <taxon>Bacillati</taxon>
        <taxon>Bacillota</taxon>
        <taxon>Bacilli</taxon>
        <taxon>Bacillales</taxon>
        <taxon>Paenibacillaceae</taxon>
        <taxon>Paenibacillus</taxon>
    </lineage>
</organism>